<keyword evidence="4" id="KW-1185">Reference proteome</keyword>
<feature type="binding site" evidence="2">
    <location>
        <begin position="14"/>
        <end position="21"/>
    </location>
    <ligand>
        <name>substrate</name>
    </ligand>
</feature>
<feature type="active site" description="Proton donor/acceptor" evidence="1">
    <location>
        <position position="95"/>
    </location>
</feature>
<dbReference type="InterPro" id="IPR029033">
    <property type="entry name" value="His_PPase_superfam"/>
</dbReference>
<dbReference type="Gene3D" id="3.40.50.1240">
    <property type="entry name" value="Phosphoglycerate mutase-like"/>
    <property type="match status" value="1"/>
</dbReference>
<feature type="active site" description="Tele-phosphohistidine intermediate" evidence="1">
    <location>
        <position position="15"/>
    </location>
</feature>
<evidence type="ECO:0000256" key="2">
    <source>
        <dbReference type="PIRSR" id="PIRSR613078-2"/>
    </source>
</evidence>
<dbReference type="InterPro" id="IPR050275">
    <property type="entry name" value="PGM_Phosphatase"/>
</dbReference>
<reference evidence="3 4" key="1">
    <citation type="submission" date="2019-09" db="EMBL/GenBank/DDBJ databases">
        <title>Characterization of the phylogenetic diversity of two novel species belonging to the genus Bifidobacterium: Bifidobacterium cebidarum sp. nov. and Bifidobacterium leontopitheci sp. nov.</title>
        <authorList>
            <person name="Lugli G.A."/>
            <person name="Duranti S."/>
            <person name="Milani C."/>
            <person name="Turroni F."/>
            <person name="Ventura M."/>
        </authorList>
    </citation>
    <scope>NUCLEOTIDE SEQUENCE [LARGE SCALE GENOMIC DNA]</scope>
    <source>
        <strain evidence="3 4">LMG 31471</strain>
    </source>
</reference>
<dbReference type="CDD" id="cd07067">
    <property type="entry name" value="HP_PGM_like"/>
    <property type="match status" value="1"/>
</dbReference>
<dbReference type="Proteomes" id="UP000441772">
    <property type="component" value="Unassembled WGS sequence"/>
</dbReference>
<dbReference type="AlphaFoldDB" id="A0A6I1GH23"/>
<dbReference type="GO" id="GO:0016791">
    <property type="term" value="F:phosphatase activity"/>
    <property type="evidence" value="ECO:0007669"/>
    <property type="project" value="TreeGrafter"/>
</dbReference>
<evidence type="ECO:0000313" key="3">
    <source>
        <dbReference type="EMBL" id="KAB7790964.1"/>
    </source>
</evidence>
<dbReference type="PANTHER" id="PTHR48100">
    <property type="entry name" value="BROAD-SPECIFICITY PHOSPHATASE YOR283W-RELATED"/>
    <property type="match status" value="1"/>
</dbReference>
<protein>
    <submittedName>
        <fullName evidence="3">Phosphoglycerate mutase</fullName>
    </submittedName>
</protein>
<dbReference type="InterPro" id="IPR013078">
    <property type="entry name" value="His_Pase_superF_clade-1"/>
</dbReference>
<feature type="binding site" evidence="2">
    <location>
        <position position="71"/>
    </location>
    <ligand>
        <name>substrate</name>
    </ligand>
</feature>
<name>A0A6I1GH23_9BIFI</name>
<evidence type="ECO:0000256" key="1">
    <source>
        <dbReference type="PIRSR" id="PIRSR613078-1"/>
    </source>
</evidence>
<dbReference type="SUPFAM" id="SSF53254">
    <property type="entry name" value="Phosphoglycerate mutase-like"/>
    <property type="match status" value="1"/>
</dbReference>
<gene>
    <name evidence="3" type="ORF">F7D09_0510</name>
</gene>
<evidence type="ECO:0000313" key="4">
    <source>
        <dbReference type="Proteomes" id="UP000441772"/>
    </source>
</evidence>
<accession>A0A6I1GH23</accession>
<sequence length="233" mass="26376">MTTQAHVHSITLVRHGRTSYNVRHCFQGQIDIPLDEVGRWQVEQTAAALTDLYVHPHPERRQIVVASDLSRAMATAKAFADPLSLTVHPDERVRERDFGEWEGKELAELERECPEDFKSWAQYRGGELLHGAEPKEHVGARGVEALEYWSRQAGDDTDLFVFSHGSWIAQTVQKLMGLGDIHPEFADVVSMRNAHWTRFVAADMPDGTLRWRLVDYNHGPAAADNGDWGDPTR</sequence>
<dbReference type="PANTHER" id="PTHR48100:SF1">
    <property type="entry name" value="HISTIDINE PHOSPHATASE FAMILY PROTEIN-RELATED"/>
    <property type="match status" value="1"/>
</dbReference>
<dbReference type="Pfam" id="PF00300">
    <property type="entry name" value="His_Phos_1"/>
    <property type="match status" value="1"/>
</dbReference>
<proteinExistence type="predicted"/>
<dbReference type="RefSeq" id="WP_152233881.1">
    <property type="nucleotide sequence ID" value="NZ_JBHSKZ010000029.1"/>
</dbReference>
<organism evidence="3 4">
    <name type="scientific">Bifidobacterium leontopitheci</name>
    <dbReference type="NCBI Taxonomy" id="2650774"/>
    <lineage>
        <taxon>Bacteria</taxon>
        <taxon>Bacillati</taxon>
        <taxon>Actinomycetota</taxon>
        <taxon>Actinomycetes</taxon>
        <taxon>Bifidobacteriales</taxon>
        <taxon>Bifidobacteriaceae</taxon>
        <taxon>Bifidobacterium</taxon>
    </lineage>
</organism>
<comment type="caution">
    <text evidence="3">The sequence shown here is derived from an EMBL/GenBank/DDBJ whole genome shotgun (WGS) entry which is preliminary data.</text>
</comment>
<dbReference type="GO" id="GO:0005737">
    <property type="term" value="C:cytoplasm"/>
    <property type="evidence" value="ECO:0007669"/>
    <property type="project" value="TreeGrafter"/>
</dbReference>
<dbReference type="SMART" id="SM00855">
    <property type="entry name" value="PGAM"/>
    <property type="match status" value="1"/>
</dbReference>
<dbReference type="EMBL" id="WBVT01000005">
    <property type="protein sequence ID" value="KAB7790964.1"/>
    <property type="molecule type" value="Genomic_DNA"/>
</dbReference>